<proteinExistence type="inferred from homology"/>
<dbReference type="GO" id="GO:0043952">
    <property type="term" value="P:protein transport by the Sec complex"/>
    <property type="evidence" value="ECO:0007669"/>
    <property type="project" value="TreeGrafter"/>
</dbReference>
<evidence type="ECO:0000256" key="5">
    <source>
        <dbReference type="ARBA" id="ARBA00022490"/>
    </source>
</evidence>
<dbReference type="PROSITE" id="PS51196">
    <property type="entry name" value="SECA_MOTOR_DEAD"/>
    <property type="match status" value="1"/>
</dbReference>
<dbReference type="SMART" id="SM00957">
    <property type="entry name" value="SecA_DEAD"/>
    <property type="match status" value="1"/>
</dbReference>
<evidence type="ECO:0000256" key="1">
    <source>
        <dbReference type="ARBA" id="ARBA00004170"/>
    </source>
</evidence>
<organism evidence="16 17">
    <name type="scientific">Clostridium manihotivorum</name>
    <dbReference type="NCBI Taxonomy" id="2320868"/>
    <lineage>
        <taxon>Bacteria</taxon>
        <taxon>Bacillati</taxon>
        <taxon>Bacillota</taxon>
        <taxon>Clostridia</taxon>
        <taxon>Eubacteriales</taxon>
        <taxon>Clostridiaceae</taxon>
        <taxon>Clostridium</taxon>
    </lineage>
</organism>
<evidence type="ECO:0000259" key="14">
    <source>
        <dbReference type="PROSITE" id="PS51194"/>
    </source>
</evidence>
<dbReference type="GO" id="GO:0005829">
    <property type="term" value="C:cytosol"/>
    <property type="evidence" value="ECO:0007669"/>
    <property type="project" value="TreeGrafter"/>
</dbReference>
<dbReference type="InterPro" id="IPR000185">
    <property type="entry name" value="SecA"/>
</dbReference>
<dbReference type="InterPro" id="IPR027417">
    <property type="entry name" value="P-loop_NTPase"/>
</dbReference>
<dbReference type="CDD" id="cd17928">
    <property type="entry name" value="DEXDc_SecA"/>
    <property type="match status" value="1"/>
</dbReference>
<keyword evidence="9 12" id="KW-1278">Translocase</keyword>
<dbReference type="PANTHER" id="PTHR30612:SF0">
    <property type="entry name" value="CHLOROPLAST PROTEIN-TRANSPORTING ATPASE"/>
    <property type="match status" value="1"/>
</dbReference>
<dbReference type="InterPro" id="IPR011130">
    <property type="entry name" value="SecA_preprotein_X-link_dom"/>
</dbReference>
<dbReference type="InterPro" id="IPR014001">
    <property type="entry name" value="Helicase_ATP-bd"/>
</dbReference>
<dbReference type="InterPro" id="IPR020937">
    <property type="entry name" value="SecA_CS"/>
</dbReference>
<dbReference type="InterPro" id="IPR014018">
    <property type="entry name" value="SecA_motor_DEAD"/>
</dbReference>
<dbReference type="PROSITE" id="PS51192">
    <property type="entry name" value="HELICASE_ATP_BIND_1"/>
    <property type="match status" value="1"/>
</dbReference>
<dbReference type="InterPro" id="IPR036266">
    <property type="entry name" value="SecA_Wing/Scaffold_sf"/>
</dbReference>
<dbReference type="AlphaFoldDB" id="A0A3R5QXD8"/>
<dbReference type="Gene3D" id="3.90.1440.10">
    <property type="entry name" value="SecA, preprotein cross-linking domain"/>
    <property type="match status" value="1"/>
</dbReference>
<evidence type="ECO:0000256" key="12">
    <source>
        <dbReference type="HAMAP-Rule" id="MF_01382"/>
    </source>
</evidence>
<dbReference type="GO" id="GO:0005524">
    <property type="term" value="F:ATP binding"/>
    <property type="evidence" value="ECO:0007669"/>
    <property type="project" value="UniProtKB-UniRule"/>
</dbReference>
<dbReference type="CDD" id="cd18803">
    <property type="entry name" value="SF2_C_secA"/>
    <property type="match status" value="1"/>
</dbReference>
<dbReference type="Gene3D" id="3.40.50.300">
    <property type="entry name" value="P-loop containing nucleotide triphosphate hydrolases"/>
    <property type="match status" value="3"/>
</dbReference>
<dbReference type="HAMAP" id="MF_01382">
    <property type="entry name" value="SecA"/>
    <property type="match status" value="1"/>
</dbReference>
<dbReference type="PROSITE" id="PS01312">
    <property type="entry name" value="SECA"/>
    <property type="match status" value="1"/>
</dbReference>
<dbReference type="InterPro" id="IPR036670">
    <property type="entry name" value="SecA_X-link_sf"/>
</dbReference>
<comment type="catalytic activity">
    <reaction evidence="12">
        <text>ATP + H2O + cellular proteinSide 1 = ADP + phosphate + cellular proteinSide 2.</text>
        <dbReference type="EC" id="7.4.2.8"/>
    </reaction>
</comment>
<dbReference type="InterPro" id="IPR011116">
    <property type="entry name" value="SecA_Wing/Scaffold"/>
</dbReference>
<evidence type="ECO:0000256" key="2">
    <source>
        <dbReference type="ARBA" id="ARBA00007650"/>
    </source>
</evidence>
<feature type="domain" description="Helicase C-terminal" evidence="14">
    <location>
        <begin position="408"/>
        <end position="586"/>
    </location>
</feature>
<evidence type="ECO:0000256" key="4">
    <source>
        <dbReference type="ARBA" id="ARBA00022475"/>
    </source>
</evidence>
<evidence type="ECO:0000259" key="15">
    <source>
        <dbReference type="PROSITE" id="PS51196"/>
    </source>
</evidence>
<keyword evidence="5 12" id="KW-0963">Cytoplasm</keyword>
<dbReference type="GO" id="GO:0005886">
    <property type="term" value="C:plasma membrane"/>
    <property type="evidence" value="ECO:0007669"/>
    <property type="project" value="UniProtKB-SubCell"/>
</dbReference>
<evidence type="ECO:0000313" key="16">
    <source>
        <dbReference type="EMBL" id="QAA34882.1"/>
    </source>
</evidence>
<keyword evidence="10 12" id="KW-0811">Translocation</keyword>
<dbReference type="InterPro" id="IPR001650">
    <property type="entry name" value="Helicase_C-like"/>
</dbReference>
<feature type="binding site" evidence="12">
    <location>
        <position position="83"/>
    </location>
    <ligand>
        <name>ATP</name>
        <dbReference type="ChEBI" id="CHEBI:30616"/>
    </ligand>
</feature>
<dbReference type="Pfam" id="PF07516">
    <property type="entry name" value="SecA_SW"/>
    <property type="match status" value="2"/>
</dbReference>
<dbReference type="SUPFAM" id="SSF81767">
    <property type="entry name" value="Pre-protein crosslinking domain of SecA"/>
    <property type="match status" value="1"/>
</dbReference>
<evidence type="ECO:0000256" key="6">
    <source>
        <dbReference type="ARBA" id="ARBA00022741"/>
    </source>
</evidence>
<dbReference type="Gene3D" id="1.10.3060.10">
    <property type="entry name" value="Helical scaffold and wing domains of SecA"/>
    <property type="match status" value="1"/>
</dbReference>
<dbReference type="Proteomes" id="UP000286268">
    <property type="component" value="Chromosome"/>
</dbReference>
<keyword evidence="8 12" id="KW-0653">Protein transport</keyword>
<evidence type="ECO:0000256" key="7">
    <source>
        <dbReference type="ARBA" id="ARBA00022840"/>
    </source>
</evidence>
<keyword evidence="17" id="KW-1185">Reference proteome</keyword>
<dbReference type="Pfam" id="PF01043">
    <property type="entry name" value="SecA_PP_bind"/>
    <property type="match status" value="1"/>
</dbReference>
<dbReference type="Pfam" id="PF07517">
    <property type="entry name" value="SecA_DEAD"/>
    <property type="match status" value="1"/>
</dbReference>
<keyword evidence="6 12" id="KW-0547">Nucleotide-binding</keyword>
<dbReference type="SUPFAM" id="SSF52540">
    <property type="entry name" value="P-loop containing nucleoside triphosphate hydrolases"/>
    <property type="match status" value="2"/>
</dbReference>
<gene>
    <name evidence="12" type="primary">secA</name>
    <name evidence="16" type="ORF">C1I91_26390</name>
</gene>
<dbReference type="GO" id="GO:0006605">
    <property type="term" value="P:protein targeting"/>
    <property type="evidence" value="ECO:0007669"/>
    <property type="project" value="UniProtKB-UniRule"/>
</dbReference>
<dbReference type="GO" id="GO:0065002">
    <property type="term" value="P:intracellular protein transmembrane transport"/>
    <property type="evidence" value="ECO:0007669"/>
    <property type="project" value="UniProtKB-UniRule"/>
</dbReference>
<dbReference type="InterPro" id="IPR044722">
    <property type="entry name" value="SecA_SF2_C"/>
</dbReference>
<evidence type="ECO:0000313" key="17">
    <source>
        <dbReference type="Proteomes" id="UP000286268"/>
    </source>
</evidence>
<dbReference type="KEGG" id="cmah:C1I91_26390"/>
<keyword evidence="7 12" id="KW-0067">ATP-binding</keyword>
<dbReference type="PRINTS" id="PR00906">
    <property type="entry name" value="SECA"/>
</dbReference>
<dbReference type="PROSITE" id="PS51194">
    <property type="entry name" value="HELICASE_CTER"/>
    <property type="match status" value="1"/>
</dbReference>
<evidence type="ECO:0000256" key="3">
    <source>
        <dbReference type="ARBA" id="ARBA00022448"/>
    </source>
</evidence>
<comment type="subcellular location">
    <subcellularLocation>
        <location evidence="12">Cell membrane</location>
        <topology evidence="12">Peripheral membrane protein</topology>
        <orientation evidence="12">Cytoplasmic side</orientation>
    </subcellularLocation>
    <subcellularLocation>
        <location evidence="12">Cytoplasm</location>
    </subcellularLocation>
    <subcellularLocation>
        <location evidence="1">Membrane</location>
        <topology evidence="1">Peripheral membrane protein</topology>
    </subcellularLocation>
    <text evidence="12">Distribution is 50-50.</text>
</comment>
<keyword evidence="11 12" id="KW-0472">Membrane</keyword>
<feature type="binding site" evidence="12">
    <location>
        <begin position="101"/>
        <end position="105"/>
    </location>
    <ligand>
        <name>ATP</name>
        <dbReference type="ChEBI" id="CHEBI:30616"/>
    </ligand>
</feature>
<evidence type="ECO:0000256" key="8">
    <source>
        <dbReference type="ARBA" id="ARBA00022927"/>
    </source>
</evidence>
<dbReference type="FunFam" id="3.40.50.300:FF:000429">
    <property type="entry name" value="Preprotein translocase subunit SecA"/>
    <property type="match status" value="1"/>
</dbReference>
<sequence>MKQHGGRFMFKRNKLLESYEFIAEEINKVNLQHLSNEELLNKSNSLKQLALDGTSSDELIIEGFSLVKEAVKRTLGFEVYDVQLAAAVALNDKKLIEMKTGEGKTLTAVFPAYLNSLSKKGVHILTFNDYLAKRDALWMKPIYELLGVTVGFVQESMSIDEKKAAYGCDVTYVTAKESGFDFLRDSICYNKEDLIHGSFHFAIIDEADSILIDEARIPLVIAVSSDEKGSNFKKVRDAVTSLDSLTDYTKDEYGQNVYLTEKGISHIEALLACGNLYEKENFDLLTQVNSALYAEVLLKKDVDYIIRNGKVEMVDEFTGRVAKNRHWPDGLQSALETKENLEVRSRGRILTQITLQHFISLYENLSGMTGTAVDARYEFSEIYDIEIVVIPPNKNSNRIDLPNYVFTDKEAKYQALVEEVKTVNATGQPILIGTSSIQESTYLAEQLLNSGINCQVLNAKNDELEAQIIERAGVFGAVTVSTNMAGRGVDILLGGPEGKDVEKIKSLGGLYVIGTNLHESLRIDKQLKGRTGRQGDPGLTRFFISLEDDLIVKYGIQNIIPKSRMPKHQKEPLKNAAFRGKINQVQRIIQGNNSDLRRELYKFSLILDDQRQYMYNIRMSIIEGNSEDEILSKDFPTLHEKLKQQYTLAEIEKFKKNLRLFNIDQCWSEYLAKVASIKEGIHLNLLGGKNPLNVFNLTLVEEFDILQEEIEEAIKADYNKLLNSELSFEEISERNKPPVSTWTYFVYDNTLDSFLGIGMLPVVALLQVGEAVGLRKLKGYFSGLSFDIEALYYKLVNKS</sequence>
<keyword evidence="4 12" id="KW-1003">Cell membrane</keyword>
<feature type="domain" description="SecA family profile" evidence="15">
    <location>
        <begin position="1"/>
        <end position="572"/>
    </location>
</feature>
<evidence type="ECO:0000256" key="10">
    <source>
        <dbReference type="ARBA" id="ARBA00023010"/>
    </source>
</evidence>
<dbReference type="InterPro" id="IPR011115">
    <property type="entry name" value="SecA_DEAD"/>
</dbReference>
<dbReference type="OrthoDB" id="9805579at2"/>
<evidence type="ECO:0000256" key="9">
    <source>
        <dbReference type="ARBA" id="ARBA00022967"/>
    </source>
</evidence>
<dbReference type="PANTHER" id="PTHR30612">
    <property type="entry name" value="SECA INNER MEMBRANE COMPONENT OF SEC PROTEIN SECRETION SYSTEM"/>
    <property type="match status" value="1"/>
</dbReference>
<dbReference type="GO" id="GO:0008564">
    <property type="term" value="F:protein-exporting ATPase activity"/>
    <property type="evidence" value="ECO:0007669"/>
    <property type="project" value="UniProtKB-EC"/>
</dbReference>
<reference evidence="16 17" key="1">
    <citation type="submission" date="2018-01" db="EMBL/GenBank/DDBJ databases">
        <title>Genome Sequencing and Assembly of Anaerobacter polyendosporus strain CT4.</title>
        <authorList>
            <person name="Tachaapaikoon C."/>
            <person name="Sutheeworapong S."/>
            <person name="Jenjaroenpun P."/>
            <person name="Wongsurawat T."/>
            <person name="Nookeaw I."/>
            <person name="Cheawchanlertfa P."/>
            <person name="Kosugi A."/>
            <person name="Cheevadhanarak S."/>
            <person name="Ratanakhanokchai K."/>
        </authorList>
    </citation>
    <scope>NUCLEOTIDE SEQUENCE [LARGE SCALE GENOMIC DNA]</scope>
    <source>
        <strain evidence="16 17">CT4</strain>
    </source>
</reference>
<dbReference type="EMBL" id="CP025746">
    <property type="protein sequence ID" value="QAA34882.1"/>
    <property type="molecule type" value="Genomic_DNA"/>
</dbReference>
<evidence type="ECO:0000256" key="11">
    <source>
        <dbReference type="ARBA" id="ARBA00023136"/>
    </source>
</evidence>
<dbReference type="SMART" id="SM00958">
    <property type="entry name" value="SecA_PP_bind"/>
    <property type="match status" value="1"/>
</dbReference>
<accession>A0A3R5QXD8</accession>
<dbReference type="GO" id="GO:0017038">
    <property type="term" value="P:protein import"/>
    <property type="evidence" value="ECO:0007669"/>
    <property type="project" value="InterPro"/>
</dbReference>
<feature type="binding site" evidence="12">
    <location>
        <position position="490"/>
    </location>
    <ligand>
        <name>ATP</name>
        <dbReference type="ChEBI" id="CHEBI:30616"/>
    </ligand>
</feature>
<comment type="subunit">
    <text evidence="12">Monomer and homodimer. Part of the essential Sec protein translocation apparatus which comprises SecA, SecYEG and auxiliary proteins SecDF. Other proteins may also be involved.</text>
</comment>
<evidence type="ECO:0000259" key="13">
    <source>
        <dbReference type="PROSITE" id="PS51192"/>
    </source>
</evidence>
<name>A0A3R5QXD8_9CLOT</name>
<dbReference type="EC" id="7.4.2.8" evidence="12"/>
<protein>
    <recommendedName>
        <fullName evidence="12">Protein translocase subunit SecA</fullName>
        <ecNumber evidence="12">7.4.2.8</ecNumber>
    </recommendedName>
</protein>
<feature type="domain" description="Helicase ATP-binding" evidence="13">
    <location>
        <begin position="85"/>
        <end position="245"/>
    </location>
</feature>
<comment type="similarity">
    <text evidence="2 12">Belongs to the SecA family.</text>
</comment>
<dbReference type="Pfam" id="PF21090">
    <property type="entry name" value="P-loop_SecA"/>
    <property type="match status" value="2"/>
</dbReference>
<comment type="function">
    <text evidence="12">Part of the Sec protein translocase complex. Interacts with the SecYEG preprotein conducting channel. Has a central role in coupling the hydrolysis of ATP to the transfer of proteins into and across the cell membrane, serving as an ATP-driven molecular motor driving the stepwise translocation of polypeptide chains across the membrane.</text>
</comment>
<dbReference type="SUPFAM" id="SSF81886">
    <property type="entry name" value="Helical scaffold and wing domains of SecA"/>
    <property type="match status" value="1"/>
</dbReference>
<dbReference type="GO" id="GO:0031522">
    <property type="term" value="C:cell envelope Sec protein transport complex"/>
    <property type="evidence" value="ECO:0007669"/>
    <property type="project" value="TreeGrafter"/>
</dbReference>
<keyword evidence="3 12" id="KW-0813">Transport</keyword>